<dbReference type="SMART" id="SM00249">
    <property type="entry name" value="PHD"/>
    <property type="match status" value="1"/>
</dbReference>
<dbReference type="SUPFAM" id="SSF159042">
    <property type="entry name" value="Plus3-like"/>
    <property type="match status" value="1"/>
</dbReference>
<dbReference type="InterPro" id="IPR003169">
    <property type="entry name" value="GYF"/>
</dbReference>
<dbReference type="PANTHER" id="PTHR46851">
    <property type="entry name" value="OS01G0884500 PROTEIN"/>
    <property type="match status" value="1"/>
</dbReference>
<dbReference type="GO" id="GO:0008270">
    <property type="term" value="F:zinc ion binding"/>
    <property type="evidence" value="ECO:0007669"/>
    <property type="project" value="UniProtKB-KW"/>
</dbReference>
<keyword evidence="3" id="KW-0862">Zinc</keyword>
<dbReference type="HOGENOM" id="CLU_019956_0_0_1"/>
<accession>G7J7W9</accession>
<keyword evidence="9" id="KW-1185">Reference proteome</keyword>
<dbReference type="PROSITE" id="PS51925">
    <property type="entry name" value="SWIB_MDM2"/>
    <property type="match status" value="1"/>
</dbReference>
<evidence type="ECO:0000259" key="6">
    <source>
        <dbReference type="PROSITE" id="PS51925"/>
    </source>
</evidence>
<feature type="domain" description="GYF" evidence="4">
    <location>
        <begin position="730"/>
        <end position="787"/>
    </location>
</feature>
<dbReference type="Proteomes" id="UP000002051">
    <property type="component" value="Chromosome 3"/>
</dbReference>
<dbReference type="EnsemblPlants" id="AES70863">
    <property type="protein sequence ID" value="AES70863"/>
    <property type="gene ID" value="MTR_3g064250"/>
</dbReference>
<reference evidence="7 9" key="1">
    <citation type="journal article" date="2011" name="Nature">
        <title>The Medicago genome provides insight into the evolution of rhizobial symbioses.</title>
        <authorList>
            <person name="Young N.D."/>
            <person name="Debelle F."/>
            <person name="Oldroyd G.E."/>
            <person name="Geurts R."/>
            <person name="Cannon S.B."/>
            <person name="Udvardi M.K."/>
            <person name="Benedito V.A."/>
            <person name="Mayer K.F."/>
            <person name="Gouzy J."/>
            <person name="Schoof H."/>
            <person name="Van de Peer Y."/>
            <person name="Proost S."/>
            <person name="Cook D.R."/>
            <person name="Meyers B.C."/>
            <person name="Spannagl M."/>
            <person name="Cheung F."/>
            <person name="De Mita S."/>
            <person name="Krishnakumar V."/>
            <person name="Gundlach H."/>
            <person name="Zhou S."/>
            <person name="Mudge J."/>
            <person name="Bharti A.K."/>
            <person name="Murray J.D."/>
            <person name="Naoumkina M.A."/>
            <person name="Rosen B."/>
            <person name="Silverstein K.A."/>
            <person name="Tang H."/>
            <person name="Rombauts S."/>
            <person name="Zhao P.X."/>
            <person name="Zhou P."/>
            <person name="Barbe V."/>
            <person name="Bardou P."/>
            <person name="Bechner M."/>
            <person name="Bellec A."/>
            <person name="Berger A."/>
            <person name="Berges H."/>
            <person name="Bidwell S."/>
            <person name="Bisseling T."/>
            <person name="Choisne N."/>
            <person name="Couloux A."/>
            <person name="Denny R."/>
            <person name="Deshpande S."/>
            <person name="Dai X."/>
            <person name="Doyle J.J."/>
            <person name="Dudez A.M."/>
            <person name="Farmer A.D."/>
            <person name="Fouteau S."/>
            <person name="Franken C."/>
            <person name="Gibelin C."/>
            <person name="Gish J."/>
            <person name="Goldstein S."/>
            <person name="Gonzalez A.J."/>
            <person name="Green P.J."/>
            <person name="Hallab A."/>
            <person name="Hartog M."/>
            <person name="Hua A."/>
            <person name="Humphray S.J."/>
            <person name="Jeong D.H."/>
            <person name="Jing Y."/>
            <person name="Jocker A."/>
            <person name="Kenton S.M."/>
            <person name="Kim D.J."/>
            <person name="Klee K."/>
            <person name="Lai H."/>
            <person name="Lang C."/>
            <person name="Lin S."/>
            <person name="Macmil S.L."/>
            <person name="Magdelenat G."/>
            <person name="Matthews L."/>
            <person name="McCorrison J."/>
            <person name="Monaghan E.L."/>
            <person name="Mun J.H."/>
            <person name="Najar F.Z."/>
            <person name="Nicholson C."/>
            <person name="Noirot C."/>
            <person name="O'Bleness M."/>
            <person name="Paule C.R."/>
            <person name="Poulain J."/>
            <person name="Prion F."/>
            <person name="Qin B."/>
            <person name="Qu C."/>
            <person name="Retzel E.F."/>
            <person name="Riddle C."/>
            <person name="Sallet E."/>
            <person name="Samain S."/>
            <person name="Samson N."/>
            <person name="Sanders I."/>
            <person name="Saurat O."/>
            <person name="Scarpelli C."/>
            <person name="Schiex T."/>
            <person name="Segurens B."/>
            <person name="Severin A.J."/>
            <person name="Sherrier D.J."/>
            <person name="Shi R."/>
            <person name="Sims S."/>
            <person name="Singer S.R."/>
            <person name="Sinharoy S."/>
            <person name="Sterck L."/>
            <person name="Viollet A."/>
            <person name="Wang B.B."/>
            <person name="Wang K."/>
            <person name="Wang M."/>
            <person name="Wang X."/>
            <person name="Warfsmann J."/>
            <person name="Weissenbach J."/>
            <person name="White D.D."/>
            <person name="White J.D."/>
            <person name="Wiley G.B."/>
            <person name="Wincker P."/>
            <person name="Xing Y."/>
            <person name="Yang L."/>
            <person name="Yao Z."/>
            <person name="Ying F."/>
            <person name="Zhai J."/>
            <person name="Zhou L."/>
            <person name="Zuber A."/>
            <person name="Denarie J."/>
            <person name="Dixon R.A."/>
            <person name="May G.D."/>
            <person name="Schwartz D.C."/>
            <person name="Rogers J."/>
            <person name="Quetier F."/>
            <person name="Town C.D."/>
            <person name="Roe B.A."/>
        </authorList>
    </citation>
    <scope>NUCLEOTIDE SEQUENCE [LARGE SCALE GENOMIC DNA]</scope>
    <source>
        <strain evidence="7">A17</strain>
        <strain evidence="8 9">cv. Jemalong A17</strain>
    </source>
</reference>
<keyword evidence="2" id="KW-0863">Zinc-finger</keyword>
<accession>A0A0C3VHL8</accession>
<sequence>MGRKNNKRKKEEIAESFCFICKDGGDMRICDFRNCLKTYHAECLGKDDSFLTNDDNWCCGSHYCNGCHGASKFMCLCCPIAFCRKCFHGAEFALVKRNRGFCRHCSKLAYLIEKNVDVDSDGEKVDMKDPDTQESYFFDYYQIIKKKEGLNSQQVYFARDTIINRKNKCDPYEIGEGEDDTGESDVSNFIDSDYDDLDDTAGVKSVRRKKNCIKKLKLLNQKVEKDKKKDFVGWGSRSLVDFLKNIGEDTTKAFSEIDVASIISKYCHKNQLFDPKKKKKVICDANLETLLRRKSVNKNNIQKLLASHFVDNFEETDGIISSSEERDNGNEAFKFPKQRNLNSTTKPCQNLLSQEQPSGFAAIINSNIKLVYLRRTLIDELLKKPETFDVKVLGSFVRIKSDRNDYLQKNSHLLVQVIGIKRSSKKEEIYQEIQLRLSYVAEDVPISKISDDDFSEEECQDLYRRMTNGLLKKPTIMELEQKARTLHEDMIKHWISRERELLRNRIDRANEKGWRREYPFYMDQKQKLESPSEQSHLLNEIPKVIPEMIDTSLSPENSSKRDKLEHNDLPELAIGETCNSVGQYSTHDGFAQCLDKRTDVLGPKTPVKNNQDGTAFPAATVDQVSVHTVSQVKETSQNLIQDTSISRDDFKHGLLQESSNAIYASADVDCRNLGSNMDADQTVKERKSVMVADPVKAIVNDVIVLSDSDEDVNIRVTSSAARKGVENPDISIWYCSGIRGSETKGPFPMSVLKHWSELDSTFSPLDFKVWKTDESEREAMLLRDALGLFFPPKGK</sequence>
<evidence type="ECO:0000256" key="3">
    <source>
        <dbReference type="ARBA" id="ARBA00022833"/>
    </source>
</evidence>
<dbReference type="Pfam" id="PF25980">
    <property type="entry name" value="NERD_plant"/>
    <property type="match status" value="1"/>
</dbReference>
<dbReference type="PaxDb" id="3880-AES70863"/>
<dbReference type="Pfam" id="PF02201">
    <property type="entry name" value="SWIB"/>
    <property type="match status" value="1"/>
</dbReference>
<evidence type="ECO:0000256" key="2">
    <source>
        <dbReference type="ARBA" id="ARBA00022771"/>
    </source>
</evidence>
<dbReference type="GO" id="GO:0003677">
    <property type="term" value="F:DNA binding"/>
    <property type="evidence" value="ECO:0007669"/>
    <property type="project" value="InterPro"/>
</dbReference>
<dbReference type="SUPFAM" id="SSF47592">
    <property type="entry name" value="SWIB/MDM2 domain"/>
    <property type="match status" value="1"/>
</dbReference>
<dbReference type="EMBL" id="CM001219">
    <property type="protein sequence ID" value="AES70863.2"/>
    <property type="molecule type" value="Genomic_DNA"/>
</dbReference>
<dbReference type="Gene3D" id="3.30.1490.40">
    <property type="match status" value="1"/>
</dbReference>
<feature type="domain" description="DM2" evidence="6">
    <location>
        <begin position="231"/>
        <end position="311"/>
    </location>
</feature>
<name>G7J7W9_MEDTR</name>
<keyword evidence="1" id="KW-0479">Metal-binding</keyword>
<dbReference type="SUPFAM" id="SSF57903">
    <property type="entry name" value="FYVE/PHD zinc finger"/>
    <property type="match status" value="1"/>
</dbReference>
<reference evidence="7 9" key="2">
    <citation type="journal article" date="2014" name="BMC Genomics">
        <title>An improved genome release (version Mt4.0) for the model legume Medicago truncatula.</title>
        <authorList>
            <person name="Tang H."/>
            <person name="Krishnakumar V."/>
            <person name="Bidwell S."/>
            <person name="Rosen B."/>
            <person name="Chan A."/>
            <person name="Zhou S."/>
            <person name="Gentzbittel L."/>
            <person name="Childs K.L."/>
            <person name="Yandell M."/>
            <person name="Gundlach H."/>
            <person name="Mayer K.F."/>
            <person name="Schwartz D.C."/>
            <person name="Town C.D."/>
        </authorList>
    </citation>
    <scope>GENOME REANNOTATION</scope>
    <source>
        <strain evidence="8 9">cv. Jemalong A17</strain>
    </source>
</reference>
<evidence type="ECO:0000313" key="7">
    <source>
        <dbReference type="EMBL" id="AES70863.2"/>
    </source>
</evidence>
<evidence type="ECO:0000313" key="8">
    <source>
        <dbReference type="EnsemblPlants" id="AES70863"/>
    </source>
</evidence>
<dbReference type="InterPro" id="IPR001965">
    <property type="entry name" value="Znf_PHD"/>
</dbReference>
<protein>
    <submittedName>
        <fullName evidence="7">Zinc finger CCCH domain protein</fullName>
    </submittedName>
</protein>
<gene>
    <name evidence="7" type="ordered locus">MTR_3g064250</name>
</gene>
<dbReference type="InterPro" id="IPR045894">
    <property type="entry name" value="At5g08430-like"/>
</dbReference>
<dbReference type="SMART" id="SM00719">
    <property type="entry name" value="Plus3"/>
    <property type="match status" value="1"/>
</dbReference>
<evidence type="ECO:0000313" key="9">
    <source>
        <dbReference type="Proteomes" id="UP000002051"/>
    </source>
</evidence>
<dbReference type="eggNOG" id="KOG1946">
    <property type="taxonomic scope" value="Eukaryota"/>
</dbReference>
<dbReference type="InterPro" id="IPR004343">
    <property type="entry name" value="Plus-3_dom"/>
</dbReference>
<evidence type="ECO:0000259" key="4">
    <source>
        <dbReference type="PROSITE" id="PS50829"/>
    </source>
</evidence>
<dbReference type="InterPro" id="IPR036885">
    <property type="entry name" value="SWIB_MDM2_dom_sf"/>
</dbReference>
<dbReference type="CDD" id="cd10567">
    <property type="entry name" value="SWIB-MDM2_like"/>
    <property type="match status" value="1"/>
</dbReference>
<dbReference type="Gene3D" id="1.10.245.10">
    <property type="entry name" value="SWIB/MDM2 domain"/>
    <property type="match status" value="1"/>
</dbReference>
<dbReference type="PROSITE" id="PS51360">
    <property type="entry name" value="PLUS3"/>
    <property type="match status" value="1"/>
</dbReference>
<dbReference type="Gene3D" id="3.90.70.200">
    <property type="entry name" value="Plus-3 domain"/>
    <property type="match status" value="1"/>
</dbReference>
<organism evidence="7 9">
    <name type="scientific">Medicago truncatula</name>
    <name type="common">Barrel medic</name>
    <name type="synonym">Medicago tribuloides</name>
    <dbReference type="NCBI Taxonomy" id="3880"/>
    <lineage>
        <taxon>Eukaryota</taxon>
        <taxon>Viridiplantae</taxon>
        <taxon>Streptophyta</taxon>
        <taxon>Embryophyta</taxon>
        <taxon>Tracheophyta</taxon>
        <taxon>Spermatophyta</taxon>
        <taxon>Magnoliopsida</taxon>
        <taxon>eudicotyledons</taxon>
        <taxon>Gunneridae</taxon>
        <taxon>Pentapetalae</taxon>
        <taxon>rosids</taxon>
        <taxon>fabids</taxon>
        <taxon>Fabales</taxon>
        <taxon>Fabaceae</taxon>
        <taxon>Papilionoideae</taxon>
        <taxon>50 kb inversion clade</taxon>
        <taxon>NPAAA clade</taxon>
        <taxon>Hologalegina</taxon>
        <taxon>IRL clade</taxon>
        <taxon>Trifolieae</taxon>
        <taxon>Medicago</taxon>
    </lineage>
</organism>
<dbReference type="InterPro" id="IPR003121">
    <property type="entry name" value="SWIB_MDM2_domain"/>
</dbReference>
<reference evidence="8" key="3">
    <citation type="submission" date="2015-04" db="UniProtKB">
        <authorList>
            <consortium name="EnsemblPlants"/>
        </authorList>
    </citation>
    <scope>IDENTIFICATION</scope>
    <source>
        <strain evidence="8">cv. Jemalong A17</strain>
    </source>
</reference>
<dbReference type="eggNOG" id="KOG1081">
    <property type="taxonomic scope" value="Eukaryota"/>
</dbReference>
<dbReference type="InterPro" id="IPR011011">
    <property type="entry name" value="Znf_FYVE_PHD"/>
</dbReference>
<dbReference type="PROSITE" id="PS50829">
    <property type="entry name" value="GYF"/>
    <property type="match status" value="1"/>
</dbReference>
<dbReference type="InterPro" id="IPR036128">
    <property type="entry name" value="Plus3-like_sf"/>
</dbReference>
<dbReference type="AlphaFoldDB" id="G7J7W9"/>
<feature type="domain" description="Plus3" evidence="5">
    <location>
        <begin position="362"/>
        <end position="491"/>
    </location>
</feature>
<dbReference type="InterPro" id="IPR058668">
    <property type="entry name" value="NERD_dom"/>
</dbReference>
<dbReference type="InterPro" id="IPR035445">
    <property type="entry name" value="GYF-like_dom_sf"/>
</dbReference>
<dbReference type="PANTHER" id="PTHR46851:SF23">
    <property type="entry name" value="SWIB_MDM2 DOMAIN-CONTAINING PROTEIN"/>
    <property type="match status" value="1"/>
</dbReference>
<dbReference type="Pfam" id="PF03126">
    <property type="entry name" value="Plus-3"/>
    <property type="match status" value="1"/>
</dbReference>
<dbReference type="STRING" id="3880.G7J7W9"/>
<dbReference type="Gene3D" id="3.30.40.10">
    <property type="entry name" value="Zinc/RING finger domain, C3HC4 (zinc finger)"/>
    <property type="match status" value="1"/>
</dbReference>
<evidence type="ECO:0000259" key="5">
    <source>
        <dbReference type="PROSITE" id="PS51360"/>
    </source>
</evidence>
<dbReference type="CDD" id="cd15568">
    <property type="entry name" value="PHD5_NSD"/>
    <property type="match status" value="1"/>
</dbReference>
<proteinExistence type="predicted"/>
<evidence type="ECO:0000256" key="1">
    <source>
        <dbReference type="ARBA" id="ARBA00022723"/>
    </source>
</evidence>
<dbReference type="InterPro" id="IPR013083">
    <property type="entry name" value="Znf_RING/FYVE/PHD"/>
</dbReference>